<organism evidence="2 3">
    <name type="scientific">Sinocyclocheilus rhinocerous</name>
    <dbReference type="NCBI Taxonomy" id="307959"/>
    <lineage>
        <taxon>Eukaryota</taxon>
        <taxon>Metazoa</taxon>
        <taxon>Chordata</taxon>
        <taxon>Craniata</taxon>
        <taxon>Vertebrata</taxon>
        <taxon>Euteleostomi</taxon>
        <taxon>Actinopterygii</taxon>
        <taxon>Neopterygii</taxon>
        <taxon>Teleostei</taxon>
        <taxon>Ostariophysi</taxon>
        <taxon>Cypriniformes</taxon>
        <taxon>Cyprinidae</taxon>
        <taxon>Cyprininae</taxon>
        <taxon>Sinocyclocheilus</taxon>
    </lineage>
</organism>
<evidence type="ECO:0000259" key="1">
    <source>
        <dbReference type="Pfam" id="PF11878"/>
    </source>
</evidence>
<evidence type="ECO:0000313" key="3">
    <source>
        <dbReference type="Proteomes" id="UP000472270"/>
    </source>
</evidence>
<dbReference type="InterPro" id="IPR021816">
    <property type="entry name" value="DOCK_C/D_N"/>
</dbReference>
<dbReference type="Pfam" id="PF11878">
    <property type="entry name" value="DOCK_C-D_N"/>
    <property type="match status" value="1"/>
</dbReference>
<evidence type="ECO:0000313" key="2">
    <source>
        <dbReference type="Ensembl" id="ENSSRHP00000071390.1"/>
    </source>
</evidence>
<dbReference type="Proteomes" id="UP000472270">
    <property type="component" value="Unassembled WGS sequence"/>
</dbReference>
<feature type="domain" description="Dedicator of cytokinesis C/D N-terminal" evidence="1">
    <location>
        <begin position="46"/>
        <end position="85"/>
    </location>
</feature>
<dbReference type="AlphaFoldDB" id="A0A673L5U6"/>
<name>A0A673L5U6_9TELE</name>
<reference evidence="2" key="1">
    <citation type="submission" date="2025-08" db="UniProtKB">
        <authorList>
            <consortium name="Ensembl"/>
        </authorList>
    </citation>
    <scope>IDENTIFICATION</scope>
</reference>
<reference evidence="2" key="2">
    <citation type="submission" date="2025-09" db="UniProtKB">
        <authorList>
            <consortium name="Ensembl"/>
        </authorList>
    </citation>
    <scope>IDENTIFICATION</scope>
</reference>
<keyword evidence="3" id="KW-1185">Reference proteome</keyword>
<protein>
    <recommendedName>
        <fullName evidence="1">Dedicator of cytokinesis C/D N-terminal domain-containing protein</fullName>
    </recommendedName>
</protein>
<proteinExistence type="predicted"/>
<dbReference type="Ensembl" id="ENSSRHT00000073339.1">
    <property type="protein sequence ID" value="ENSSRHP00000071390.1"/>
    <property type="gene ID" value="ENSSRHG00000035504.1"/>
</dbReference>
<sequence>MAAESTRRFTKSLLKPGSAAEIRQTASNAPLTIAAIAASSRQEKPKVIDPLDYEAVISELEPEFRDDPLQDLLLFPDLDFTVSALLSPCACQYYNSQLHVIQYKYEEYAGDYRTLPRYNFTFVSMKI</sequence>
<accession>A0A673L5U6</accession>